<dbReference type="Proteomes" id="UP000601990">
    <property type="component" value="Unassembled WGS sequence"/>
</dbReference>
<dbReference type="InterPro" id="IPR001296">
    <property type="entry name" value="Glyco_trans_1"/>
</dbReference>
<proteinExistence type="predicted"/>
<feature type="domain" description="Glycosyltransferase subfamily 4-like N-terminal" evidence="2">
    <location>
        <begin position="18"/>
        <end position="127"/>
    </location>
</feature>
<name>A0ABX1N220_9RHOO</name>
<comment type="caution">
    <text evidence="3">The sequence shown here is derived from an EMBL/GenBank/DDBJ whole genome shotgun (WGS) entry which is preliminary data.</text>
</comment>
<dbReference type="Pfam" id="PF13439">
    <property type="entry name" value="Glyco_transf_4"/>
    <property type="match status" value="1"/>
</dbReference>
<dbReference type="InterPro" id="IPR050194">
    <property type="entry name" value="Glycosyltransferase_grp1"/>
</dbReference>
<evidence type="ECO:0000313" key="4">
    <source>
        <dbReference type="Proteomes" id="UP000601990"/>
    </source>
</evidence>
<dbReference type="Gene3D" id="3.40.50.2000">
    <property type="entry name" value="Glycogen Phosphorylase B"/>
    <property type="match status" value="2"/>
</dbReference>
<dbReference type="PANTHER" id="PTHR45947:SF3">
    <property type="entry name" value="SULFOQUINOVOSYL TRANSFERASE SQD2"/>
    <property type="match status" value="1"/>
</dbReference>
<accession>A0ABX1N220</accession>
<sequence>MRIAQVSPLFESVPPKYYGGTERVVSYLTEELVAQGHDVTLYASGDSQTRARLRPIGRQSLRLDPECIDQIAHHVLMLEHVAREAHTFDLIHFHIDYLHFPLSRRLPVPHVTTLHGRLDIPDLVPLYREFGEVPVISISDSQRRPLPWLNWQATVHHGLPATLLPFSPGPGRYLAFLGRISPEKRVDRAIEVARRIGMPLRIAAKVAPVDQRYFDEQIEPLLAQPHVEYLGEIAEAEKAAFLGGAAALLFLIDWPEPFGLAMIESLACGTPVIAWHCGSVPEVLREGVSGFVVGSLDQAERAVASIDIIDRKACRKAFEERFTASAMAGNYLRVYRELITQQLKAAPAGT</sequence>
<dbReference type="PANTHER" id="PTHR45947">
    <property type="entry name" value="SULFOQUINOVOSYL TRANSFERASE SQD2"/>
    <property type="match status" value="1"/>
</dbReference>
<reference evidence="3" key="1">
    <citation type="submission" date="2019-12" db="EMBL/GenBank/DDBJ databases">
        <title>Comparative genomics gives insights into the taxonomy of the Azoarcus-Aromatoleum group and reveals separate origins of nif in the plant-associated Azoarcus and non-plant-associated Aromatoleum sub-groups.</title>
        <authorList>
            <person name="Lafos M."/>
            <person name="Maluk M."/>
            <person name="Batista M."/>
            <person name="Junghare M."/>
            <person name="Carmona M."/>
            <person name="Faoro H."/>
            <person name="Cruz L.M."/>
            <person name="Battistoni F."/>
            <person name="De Souza E."/>
            <person name="Pedrosa F."/>
            <person name="Chen W.-M."/>
            <person name="Poole P.S."/>
            <person name="Dixon R.A."/>
            <person name="James E.K."/>
        </authorList>
    </citation>
    <scope>NUCLEOTIDE SEQUENCE</scope>
    <source>
        <strain evidence="3">U120</strain>
    </source>
</reference>
<dbReference type="EMBL" id="WTVH01000009">
    <property type="protein sequence ID" value="NMF93024.1"/>
    <property type="molecule type" value="Genomic_DNA"/>
</dbReference>
<dbReference type="SUPFAM" id="SSF53756">
    <property type="entry name" value="UDP-Glycosyltransferase/glycogen phosphorylase"/>
    <property type="match status" value="1"/>
</dbReference>
<dbReference type="RefSeq" id="WP_169198309.1">
    <property type="nucleotide sequence ID" value="NZ_WTVH02000008.1"/>
</dbReference>
<gene>
    <name evidence="3" type="ORF">GO608_06750</name>
</gene>
<feature type="domain" description="Glycosyl transferase family 1" evidence="1">
    <location>
        <begin position="171"/>
        <end position="310"/>
    </location>
</feature>
<keyword evidence="4" id="KW-1185">Reference proteome</keyword>
<dbReference type="Pfam" id="PF00534">
    <property type="entry name" value="Glycos_transf_1"/>
    <property type="match status" value="1"/>
</dbReference>
<protein>
    <submittedName>
        <fullName evidence="3">Glycosyltransferase</fullName>
    </submittedName>
</protein>
<evidence type="ECO:0000313" key="3">
    <source>
        <dbReference type="EMBL" id="NMF93024.1"/>
    </source>
</evidence>
<organism evidence="3 4">
    <name type="scientific">Aromatoleum buckelii</name>
    <dbReference type="NCBI Taxonomy" id="200254"/>
    <lineage>
        <taxon>Bacteria</taxon>
        <taxon>Pseudomonadati</taxon>
        <taxon>Pseudomonadota</taxon>
        <taxon>Betaproteobacteria</taxon>
        <taxon>Rhodocyclales</taxon>
        <taxon>Rhodocyclaceae</taxon>
        <taxon>Aromatoleum</taxon>
    </lineage>
</organism>
<evidence type="ECO:0000259" key="1">
    <source>
        <dbReference type="Pfam" id="PF00534"/>
    </source>
</evidence>
<dbReference type="InterPro" id="IPR028098">
    <property type="entry name" value="Glyco_trans_4-like_N"/>
</dbReference>
<evidence type="ECO:0000259" key="2">
    <source>
        <dbReference type="Pfam" id="PF13439"/>
    </source>
</evidence>
<dbReference type="CDD" id="cd03802">
    <property type="entry name" value="GT4_AviGT4-like"/>
    <property type="match status" value="1"/>
</dbReference>